<evidence type="ECO:0000313" key="2">
    <source>
        <dbReference type="EMBL" id="RIB09186.1"/>
    </source>
</evidence>
<comment type="caution">
    <text evidence="2">The sequence shown here is derived from an EMBL/GenBank/DDBJ whole genome shotgun (WGS) entry which is preliminary data.</text>
</comment>
<keyword evidence="3" id="KW-1185">Reference proteome</keyword>
<gene>
    <name evidence="2" type="ORF">C2G38_2109199</name>
</gene>
<keyword evidence="1" id="KW-0812">Transmembrane</keyword>
<dbReference type="EMBL" id="QKWP01001405">
    <property type="protein sequence ID" value="RIB09186.1"/>
    <property type="molecule type" value="Genomic_DNA"/>
</dbReference>
<dbReference type="AlphaFoldDB" id="A0A397UPX7"/>
<evidence type="ECO:0000313" key="3">
    <source>
        <dbReference type="Proteomes" id="UP000266673"/>
    </source>
</evidence>
<keyword evidence="1" id="KW-1133">Transmembrane helix</keyword>
<name>A0A397UPX7_9GLOM</name>
<keyword evidence="1" id="KW-0472">Membrane</keyword>
<sequence length="64" mass="7698">MTVFHKIFISNQLHQYFGLTITHSTLTFLNILNFNILAFMKLHKSCYYIFYVLYKITSILFLQT</sequence>
<proteinExistence type="predicted"/>
<feature type="transmembrane region" description="Helical" evidence="1">
    <location>
        <begin position="46"/>
        <end position="63"/>
    </location>
</feature>
<dbReference type="Proteomes" id="UP000266673">
    <property type="component" value="Unassembled WGS sequence"/>
</dbReference>
<organism evidence="2 3">
    <name type="scientific">Gigaspora rosea</name>
    <dbReference type="NCBI Taxonomy" id="44941"/>
    <lineage>
        <taxon>Eukaryota</taxon>
        <taxon>Fungi</taxon>
        <taxon>Fungi incertae sedis</taxon>
        <taxon>Mucoromycota</taxon>
        <taxon>Glomeromycotina</taxon>
        <taxon>Glomeromycetes</taxon>
        <taxon>Diversisporales</taxon>
        <taxon>Gigasporaceae</taxon>
        <taxon>Gigaspora</taxon>
    </lineage>
</organism>
<feature type="transmembrane region" description="Helical" evidence="1">
    <location>
        <begin position="16"/>
        <end position="39"/>
    </location>
</feature>
<reference evidence="2 3" key="1">
    <citation type="submission" date="2018-06" db="EMBL/GenBank/DDBJ databases">
        <title>Comparative genomics reveals the genomic features of Rhizophagus irregularis, R. cerebriforme, R. diaphanum and Gigaspora rosea, and their symbiotic lifestyle signature.</title>
        <authorList>
            <person name="Morin E."/>
            <person name="San Clemente H."/>
            <person name="Chen E.C.H."/>
            <person name="De La Providencia I."/>
            <person name="Hainaut M."/>
            <person name="Kuo A."/>
            <person name="Kohler A."/>
            <person name="Murat C."/>
            <person name="Tang N."/>
            <person name="Roy S."/>
            <person name="Loubradou J."/>
            <person name="Henrissat B."/>
            <person name="Grigoriev I.V."/>
            <person name="Corradi N."/>
            <person name="Roux C."/>
            <person name="Martin F.M."/>
        </authorList>
    </citation>
    <scope>NUCLEOTIDE SEQUENCE [LARGE SCALE GENOMIC DNA]</scope>
    <source>
        <strain evidence="2 3">DAOM 194757</strain>
    </source>
</reference>
<protein>
    <submittedName>
        <fullName evidence="2">Uncharacterized protein</fullName>
    </submittedName>
</protein>
<evidence type="ECO:0000256" key="1">
    <source>
        <dbReference type="SAM" id="Phobius"/>
    </source>
</evidence>
<accession>A0A397UPX7</accession>